<dbReference type="Proteomes" id="UP000706926">
    <property type="component" value="Unassembled WGS sequence"/>
</dbReference>
<keyword evidence="4" id="KW-1185">Reference proteome</keyword>
<dbReference type="InterPro" id="IPR001173">
    <property type="entry name" value="Glyco_trans_2-like"/>
</dbReference>
<comment type="similarity">
    <text evidence="1">Belongs to the glycosyltransferase 2 family.</text>
</comment>
<dbReference type="InterPro" id="IPR050834">
    <property type="entry name" value="Glycosyltransf_2"/>
</dbReference>
<gene>
    <name evidence="3" type="ORF">J2Z18_004350</name>
</gene>
<reference evidence="3 4" key="1">
    <citation type="submission" date="2021-03" db="EMBL/GenBank/DDBJ databases">
        <title>Genomic Encyclopedia of Type Strains, Phase IV (KMG-IV): sequencing the most valuable type-strain genomes for metagenomic binning, comparative biology and taxonomic classification.</title>
        <authorList>
            <person name="Goeker M."/>
        </authorList>
    </citation>
    <scope>NUCLEOTIDE SEQUENCE [LARGE SCALE GENOMIC DNA]</scope>
    <source>
        <strain evidence="3 4">DSM 15596</strain>
    </source>
</reference>
<feature type="domain" description="Glycosyltransferase 2-like" evidence="2">
    <location>
        <begin position="6"/>
        <end position="147"/>
    </location>
</feature>
<name>A0ABS4FG61_9BACL</name>
<evidence type="ECO:0000313" key="4">
    <source>
        <dbReference type="Proteomes" id="UP000706926"/>
    </source>
</evidence>
<comment type="caution">
    <text evidence="3">The sequence shown here is derived from an EMBL/GenBank/DDBJ whole genome shotgun (WGS) entry which is preliminary data.</text>
</comment>
<evidence type="ECO:0000313" key="3">
    <source>
        <dbReference type="EMBL" id="MBP1895240.1"/>
    </source>
</evidence>
<dbReference type="GeneID" id="95406262"/>
<dbReference type="SUPFAM" id="SSF53448">
    <property type="entry name" value="Nucleotide-diphospho-sugar transferases"/>
    <property type="match status" value="1"/>
</dbReference>
<organism evidence="3 4">
    <name type="scientific">Paenibacillus lactis</name>
    <dbReference type="NCBI Taxonomy" id="228574"/>
    <lineage>
        <taxon>Bacteria</taxon>
        <taxon>Bacillati</taxon>
        <taxon>Bacillota</taxon>
        <taxon>Bacilli</taxon>
        <taxon>Bacillales</taxon>
        <taxon>Paenibacillaceae</taxon>
        <taxon>Paenibacillus</taxon>
    </lineage>
</organism>
<proteinExistence type="inferred from homology"/>
<evidence type="ECO:0000259" key="2">
    <source>
        <dbReference type="Pfam" id="PF00535"/>
    </source>
</evidence>
<dbReference type="EMBL" id="JAGGKI010000013">
    <property type="protein sequence ID" value="MBP1895240.1"/>
    <property type="molecule type" value="Genomic_DNA"/>
</dbReference>
<evidence type="ECO:0000256" key="1">
    <source>
        <dbReference type="ARBA" id="ARBA00006739"/>
    </source>
</evidence>
<dbReference type="PANTHER" id="PTHR43685:SF11">
    <property type="entry name" value="GLYCOSYLTRANSFERASE TAGX-RELATED"/>
    <property type="match status" value="1"/>
</dbReference>
<dbReference type="InterPro" id="IPR029044">
    <property type="entry name" value="Nucleotide-diphossugar_trans"/>
</dbReference>
<protein>
    <submittedName>
        <fullName evidence="3">Glycosyltransferase involved in cell wall biosynthesis</fullName>
    </submittedName>
</protein>
<accession>A0ABS4FG61</accession>
<sequence length="238" mass="26973">MMPTVTIVVPFYNCPYIQQALDSAVQQTYPAVEIIVVDDGSTSHADLIAPYTNRVYYMGKSNGGTASALNHGILHASGEYIAWLSSDDRLVPQKVERQMAFMLSRGLDISYTGFSLINEHTHMIKPYEGIPMASTADLCRKFIYSNPINGCTVIAKKDWFLRVGMFNEHLRYTHDYDLWIRLLMSGAAFGFLPDMLTLYRVHSQMGTLRYNATIAKEYEMVKNNYRGILEHLARKHGG</sequence>
<dbReference type="RefSeq" id="WP_007130392.1">
    <property type="nucleotide sequence ID" value="NZ_BOSA01000019.1"/>
</dbReference>
<dbReference type="Pfam" id="PF00535">
    <property type="entry name" value="Glycos_transf_2"/>
    <property type="match status" value="1"/>
</dbReference>
<dbReference type="PANTHER" id="PTHR43685">
    <property type="entry name" value="GLYCOSYLTRANSFERASE"/>
    <property type="match status" value="1"/>
</dbReference>
<dbReference type="Gene3D" id="3.90.550.10">
    <property type="entry name" value="Spore Coat Polysaccharide Biosynthesis Protein SpsA, Chain A"/>
    <property type="match status" value="1"/>
</dbReference>